<dbReference type="CDD" id="cd16917">
    <property type="entry name" value="HATPase_UhpB-NarQ-NarX-like"/>
    <property type="match status" value="1"/>
</dbReference>
<keyword evidence="6 11" id="KW-0418">Kinase</keyword>
<proteinExistence type="predicted"/>
<dbReference type="Pfam" id="PF02518">
    <property type="entry name" value="HATPase_c"/>
    <property type="match status" value="1"/>
</dbReference>
<evidence type="ECO:0000256" key="9">
    <source>
        <dbReference type="SAM" id="Phobius"/>
    </source>
</evidence>
<dbReference type="InterPro" id="IPR011712">
    <property type="entry name" value="Sig_transdc_His_kin_sub3_dim/P"/>
</dbReference>
<dbReference type="EMBL" id="UOEB01000247">
    <property type="protein sequence ID" value="VAV85806.1"/>
    <property type="molecule type" value="Genomic_DNA"/>
</dbReference>
<keyword evidence="5" id="KW-0547">Nucleotide-binding</keyword>
<feature type="domain" description="Histidine kinase" evidence="10">
    <location>
        <begin position="565"/>
        <end position="650"/>
    </location>
</feature>
<keyword evidence="7" id="KW-0067">ATP-binding</keyword>
<accession>A0A3B0R9V4</accession>
<dbReference type="InterPro" id="IPR011990">
    <property type="entry name" value="TPR-like_helical_dom_sf"/>
</dbReference>
<dbReference type="GO" id="GO:0016020">
    <property type="term" value="C:membrane"/>
    <property type="evidence" value="ECO:0007669"/>
    <property type="project" value="InterPro"/>
</dbReference>
<dbReference type="InterPro" id="IPR003594">
    <property type="entry name" value="HATPase_dom"/>
</dbReference>
<keyword evidence="9" id="KW-1133">Transmembrane helix</keyword>
<comment type="catalytic activity">
    <reaction evidence="1">
        <text>ATP + protein L-histidine = ADP + protein N-phospho-L-histidine.</text>
        <dbReference type="EC" id="2.7.13.3"/>
    </reaction>
</comment>
<evidence type="ECO:0000256" key="8">
    <source>
        <dbReference type="SAM" id="Coils"/>
    </source>
</evidence>
<dbReference type="InterPro" id="IPR036890">
    <property type="entry name" value="HATPase_C_sf"/>
</dbReference>
<feature type="transmembrane region" description="Helical" evidence="9">
    <location>
        <begin position="399"/>
        <end position="419"/>
    </location>
</feature>
<dbReference type="GO" id="GO:0046983">
    <property type="term" value="F:protein dimerization activity"/>
    <property type="evidence" value="ECO:0007669"/>
    <property type="project" value="InterPro"/>
</dbReference>
<keyword evidence="8" id="KW-0175">Coiled coil</keyword>
<dbReference type="PROSITE" id="PS50293">
    <property type="entry name" value="TPR_REGION"/>
    <property type="match status" value="1"/>
</dbReference>
<dbReference type="EC" id="2.7.13.3" evidence="2"/>
<dbReference type="GO" id="GO:0005524">
    <property type="term" value="F:ATP binding"/>
    <property type="evidence" value="ECO:0007669"/>
    <property type="project" value="UniProtKB-KW"/>
</dbReference>
<keyword evidence="3" id="KW-0597">Phosphoprotein</keyword>
<dbReference type="AlphaFoldDB" id="A0A3B0R9V4"/>
<dbReference type="Gene3D" id="1.25.40.10">
    <property type="entry name" value="Tetratricopeptide repeat domain"/>
    <property type="match status" value="2"/>
</dbReference>
<feature type="coiled-coil region" evidence="8">
    <location>
        <begin position="364"/>
        <end position="391"/>
    </location>
</feature>
<evidence type="ECO:0000256" key="3">
    <source>
        <dbReference type="ARBA" id="ARBA00022553"/>
    </source>
</evidence>
<evidence type="ECO:0000256" key="6">
    <source>
        <dbReference type="ARBA" id="ARBA00022777"/>
    </source>
</evidence>
<evidence type="ECO:0000256" key="4">
    <source>
        <dbReference type="ARBA" id="ARBA00022679"/>
    </source>
</evidence>
<evidence type="ECO:0000259" key="10">
    <source>
        <dbReference type="PROSITE" id="PS50109"/>
    </source>
</evidence>
<reference evidence="11" key="1">
    <citation type="submission" date="2018-06" db="EMBL/GenBank/DDBJ databases">
        <authorList>
            <person name="Zhirakovskaya E."/>
        </authorList>
    </citation>
    <scope>NUCLEOTIDE SEQUENCE</scope>
</reference>
<dbReference type="GO" id="GO:0000155">
    <property type="term" value="F:phosphorelay sensor kinase activity"/>
    <property type="evidence" value="ECO:0007669"/>
    <property type="project" value="InterPro"/>
</dbReference>
<keyword evidence="9" id="KW-0472">Membrane</keyword>
<dbReference type="PANTHER" id="PTHR24421:SF10">
    <property type="entry name" value="NITRATE_NITRITE SENSOR PROTEIN NARQ"/>
    <property type="match status" value="1"/>
</dbReference>
<evidence type="ECO:0000256" key="5">
    <source>
        <dbReference type="ARBA" id="ARBA00022741"/>
    </source>
</evidence>
<evidence type="ECO:0000256" key="1">
    <source>
        <dbReference type="ARBA" id="ARBA00000085"/>
    </source>
</evidence>
<protein>
    <recommendedName>
        <fullName evidence="2">histidine kinase</fullName>
        <ecNumber evidence="2">2.7.13.3</ecNumber>
    </recommendedName>
</protein>
<organism evidence="11">
    <name type="scientific">hydrothermal vent metagenome</name>
    <dbReference type="NCBI Taxonomy" id="652676"/>
    <lineage>
        <taxon>unclassified sequences</taxon>
        <taxon>metagenomes</taxon>
        <taxon>ecological metagenomes</taxon>
    </lineage>
</organism>
<dbReference type="Pfam" id="PF07730">
    <property type="entry name" value="HisKA_3"/>
    <property type="match status" value="1"/>
</dbReference>
<dbReference type="Pfam" id="PF13424">
    <property type="entry name" value="TPR_12"/>
    <property type="match status" value="1"/>
</dbReference>
<keyword evidence="9" id="KW-0812">Transmembrane</keyword>
<dbReference type="InterPro" id="IPR050482">
    <property type="entry name" value="Sensor_HK_TwoCompSys"/>
</dbReference>
<dbReference type="InterPro" id="IPR005467">
    <property type="entry name" value="His_kinase_dom"/>
</dbReference>
<name>A0A3B0R9V4_9ZZZZ</name>
<dbReference type="Pfam" id="PF00515">
    <property type="entry name" value="TPR_1"/>
    <property type="match status" value="1"/>
</dbReference>
<dbReference type="Gene3D" id="1.20.5.1930">
    <property type="match status" value="1"/>
</dbReference>
<dbReference type="InterPro" id="IPR019734">
    <property type="entry name" value="TPR_rpt"/>
</dbReference>
<dbReference type="SMART" id="SM00028">
    <property type="entry name" value="TPR"/>
    <property type="match status" value="7"/>
</dbReference>
<dbReference type="PROSITE" id="PS50109">
    <property type="entry name" value="HIS_KIN"/>
    <property type="match status" value="1"/>
</dbReference>
<evidence type="ECO:0000256" key="2">
    <source>
        <dbReference type="ARBA" id="ARBA00012438"/>
    </source>
</evidence>
<gene>
    <name evidence="11" type="ORF">MNBD_BACTEROID02-1315</name>
</gene>
<dbReference type="SUPFAM" id="SSF48452">
    <property type="entry name" value="TPR-like"/>
    <property type="match status" value="2"/>
</dbReference>
<dbReference type="SUPFAM" id="SSF55874">
    <property type="entry name" value="ATPase domain of HSP90 chaperone/DNA topoisomerase II/histidine kinase"/>
    <property type="match status" value="1"/>
</dbReference>
<evidence type="ECO:0000313" key="11">
    <source>
        <dbReference type="EMBL" id="VAV85806.1"/>
    </source>
</evidence>
<dbReference type="Gene3D" id="3.30.565.10">
    <property type="entry name" value="Histidine kinase-like ATPase, C-terminal domain"/>
    <property type="match status" value="1"/>
</dbReference>
<evidence type="ECO:0000256" key="7">
    <source>
        <dbReference type="ARBA" id="ARBA00022840"/>
    </source>
</evidence>
<sequence>MKNLLFLLFIFSASFIQSQTKASIKLDSLLQISKTQEGVSLISTLNEISWEFKNSNIDSALFYARKSIDISKQIDNKKAIASSYNSLANCFDGLGVLDSAQIYHQKSLDIKLQIGHVEGAADSYNNLGIVYDLKGDFQKALENYFKSLKIYESQEVEFGKVPMVLVNIGIVYKKQKEYDKVLNYYKRALKIYEDNNYDFGIVVTKGNIGSVLLNVKEFENSIKYSKEAKELYAQLGYNRYVPYMINNIAIAKDSLKDYKQSQLLYKEAIALFRKDRNLYELTYAQIGLAKSYVKEHKFKEASNEGKNALKIIKEKGFKEFEIDAYKLLASVEEQLGDYKQAYYYFEKYAIGKDSLFEENKTKTIFELETKYETEKKEKEILLQRADLAEKELSLSKKNIQILGLGVLAVILILLGYLFYNQQKIKNKQLQKENELKDALVKIETQNHLQEQRLRISRDLHDNIGAQLTFIISSIDNLKYGFKITNDKLNSKLVGISQFTKDTIYELRDTIWAMNKSEITFEDLKARITNFIDKANTTSINTVFEFTSEANIDTEKTFTSVEGMNIYRIIQEAVNNALKYAEASKISMDITKADGNIKIQISDNGKGFDENEIEYGNGINNMKKRAQDIGAEIVIKSSKNRGTSIVLNFKN</sequence>
<dbReference type="PROSITE" id="PS50005">
    <property type="entry name" value="TPR"/>
    <property type="match status" value="2"/>
</dbReference>
<dbReference type="PANTHER" id="PTHR24421">
    <property type="entry name" value="NITRATE/NITRITE SENSOR PROTEIN NARX-RELATED"/>
    <property type="match status" value="1"/>
</dbReference>
<keyword evidence="4" id="KW-0808">Transferase</keyword>